<evidence type="ECO:0000256" key="5">
    <source>
        <dbReference type="ARBA" id="ARBA00022670"/>
    </source>
</evidence>
<dbReference type="EC" id="3.4.24.-" evidence="15"/>
<feature type="domain" description="PepSY" evidence="18">
    <location>
        <begin position="145"/>
        <end position="214"/>
    </location>
</feature>
<dbReference type="EMBL" id="NOII01000001">
    <property type="protein sequence ID" value="OYD59254.1"/>
    <property type="molecule type" value="Genomic_DNA"/>
</dbReference>
<dbReference type="AlphaFoldDB" id="A0A235FE87"/>
<evidence type="ECO:0000256" key="9">
    <source>
        <dbReference type="ARBA" id="ARBA00022833"/>
    </source>
</evidence>
<dbReference type="InterPro" id="IPR023612">
    <property type="entry name" value="Peptidase_M4"/>
</dbReference>
<feature type="domain" description="Peptidase M4" evidence="16">
    <location>
        <begin position="228"/>
        <end position="376"/>
    </location>
</feature>
<dbReference type="Pfam" id="PF02868">
    <property type="entry name" value="Peptidase_M4_C"/>
    <property type="match status" value="1"/>
</dbReference>
<dbReference type="InterPro" id="IPR013856">
    <property type="entry name" value="Peptidase_M4_domain"/>
</dbReference>
<evidence type="ECO:0000259" key="16">
    <source>
        <dbReference type="Pfam" id="PF01447"/>
    </source>
</evidence>
<evidence type="ECO:0000256" key="2">
    <source>
        <dbReference type="ARBA" id="ARBA00004613"/>
    </source>
</evidence>
<dbReference type="GO" id="GO:0005576">
    <property type="term" value="C:extracellular region"/>
    <property type="evidence" value="ECO:0007669"/>
    <property type="project" value="UniProtKB-SubCell"/>
</dbReference>
<gene>
    <name evidence="20" type="ORF">CGZ90_04980</name>
</gene>
<keyword evidence="11 15" id="KW-0482">Metalloprotease</keyword>
<comment type="caution">
    <text evidence="20">The sequence shown here is derived from an EMBL/GenBank/DDBJ whole genome shotgun (WGS) entry which is preliminary data.</text>
</comment>
<feature type="signal peptide" evidence="15">
    <location>
        <begin position="1"/>
        <end position="26"/>
    </location>
</feature>
<dbReference type="PANTHER" id="PTHR33794">
    <property type="entry name" value="BACILLOLYSIN"/>
    <property type="match status" value="1"/>
</dbReference>
<dbReference type="PRINTS" id="PR00730">
    <property type="entry name" value="THERMOLYSIN"/>
</dbReference>
<evidence type="ECO:0000256" key="3">
    <source>
        <dbReference type="ARBA" id="ARBA00009388"/>
    </source>
</evidence>
<protein>
    <recommendedName>
        <fullName evidence="15">Neutral metalloproteinase</fullName>
        <ecNumber evidence="15">3.4.24.-</ecNumber>
    </recommendedName>
</protein>
<evidence type="ECO:0000313" key="20">
    <source>
        <dbReference type="EMBL" id="OYD59254.1"/>
    </source>
</evidence>
<dbReference type="RefSeq" id="WP_094251215.1">
    <property type="nucleotide sequence ID" value="NZ_JBHLXL010000001.1"/>
</dbReference>
<dbReference type="PANTHER" id="PTHR33794:SF3">
    <property type="entry name" value="NEUTRAL PROTEASE B"/>
    <property type="match status" value="1"/>
</dbReference>
<keyword evidence="5 15" id="KW-0645">Protease</keyword>
<keyword evidence="8 15" id="KW-0378">Hydrolase</keyword>
<dbReference type="InterPro" id="IPR001570">
    <property type="entry name" value="Peptidase_M4_C_domain"/>
</dbReference>
<dbReference type="InterPro" id="IPR050728">
    <property type="entry name" value="Zinc_Metalloprotease_M4"/>
</dbReference>
<organism evidence="20 21">
    <name type="scientific">Fictibacillus aquaticus</name>
    <dbReference type="NCBI Taxonomy" id="2021314"/>
    <lineage>
        <taxon>Bacteria</taxon>
        <taxon>Bacillati</taxon>
        <taxon>Bacillota</taxon>
        <taxon>Bacilli</taxon>
        <taxon>Bacillales</taxon>
        <taxon>Fictibacillaceae</taxon>
        <taxon>Fictibacillus</taxon>
    </lineage>
</organism>
<feature type="domain" description="Peptidase M4 C-terminal" evidence="17">
    <location>
        <begin position="379"/>
        <end position="541"/>
    </location>
</feature>
<evidence type="ECO:0000259" key="19">
    <source>
        <dbReference type="Pfam" id="PF07504"/>
    </source>
</evidence>
<comment type="catalytic activity">
    <reaction evidence="12">
        <text>Similar, but not identical, to that of thermolysin.</text>
        <dbReference type="EC" id="3.4.24.28"/>
    </reaction>
</comment>
<dbReference type="Pfam" id="PF01447">
    <property type="entry name" value="Peptidase_M4"/>
    <property type="match status" value="1"/>
</dbReference>
<keyword evidence="6" id="KW-0479">Metal-binding</keyword>
<dbReference type="Gene3D" id="3.10.450.490">
    <property type="match status" value="1"/>
</dbReference>
<dbReference type="FunFam" id="1.10.390.10:FF:000012">
    <property type="entry name" value="Thermolysin"/>
    <property type="match status" value="1"/>
</dbReference>
<evidence type="ECO:0000256" key="6">
    <source>
        <dbReference type="ARBA" id="ARBA00022723"/>
    </source>
</evidence>
<dbReference type="Gene3D" id="1.10.390.10">
    <property type="entry name" value="Neutral Protease Domain 2"/>
    <property type="match status" value="1"/>
</dbReference>
<feature type="domain" description="FTP" evidence="19">
    <location>
        <begin position="83"/>
        <end position="130"/>
    </location>
</feature>
<sequence>MGKKKYAVLGIAAALAASAFSTQADAAGQITLKAKSEYGTTSFLAGKLSAPSKKQAEQIVFNYLNTQRSSLKLGSQMAETAFVVQEKAAEQNGNTVLKLQQMYKGVKVWASTQSAVVDKNGVITAVSGSVVPDLDKQANLVSSKKISKANAVKKAVAALRVDAVFEKTPKAELVVFMKEETAHYAYLVNLNYLQPEPGNWNYFIDAVTGEILNRYNDMHEVTGTNTSGTGKGVLGDSKTLNMTLSSGKYYLQDNTRGSGIFTYDMKNRTFLPELFLPGTLYSSSDNVLNSTYEGALVDAHHFAGVTFDYYKNTFGRNSYDNKGAKITSSVHFNKNYNNAFWNGSQMVYGDGDGTTFIPLSGGIDVVAHELTHAVTDTSSDLVYQNESGALNEAMSDIFGTLVEYHNNQNPDFEIGEDIYTPAVAGDALRSMSDPSKYNDPDHYSVRYTGTGDNGGVHINSGIINKAAYLLSEGGSHYGVTVSGIGRAKLGAVFYRMNTVYLTSSSNFSQARAAAIQSATNLYGAASAEVNSVKQAFDAVGIQ</sequence>
<evidence type="ECO:0000256" key="13">
    <source>
        <dbReference type="ARBA" id="ARBA00058263"/>
    </source>
</evidence>
<evidence type="ECO:0000256" key="1">
    <source>
        <dbReference type="ARBA" id="ARBA00001947"/>
    </source>
</evidence>
<evidence type="ECO:0000259" key="18">
    <source>
        <dbReference type="Pfam" id="PF03413"/>
    </source>
</evidence>
<dbReference type="Pfam" id="PF03413">
    <property type="entry name" value="PepSY"/>
    <property type="match status" value="1"/>
</dbReference>
<dbReference type="GO" id="GO:0004222">
    <property type="term" value="F:metalloendopeptidase activity"/>
    <property type="evidence" value="ECO:0007669"/>
    <property type="project" value="UniProtKB-UniRule"/>
</dbReference>
<dbReference type="InterPro" id="IPR011096">
    <property type="entry name" value="FTP_domain"/>
</dbReference>
<comment type="similarity">
    <text evidence="3 15">Belongs to the peptidase M4 family.</text>
</comment>
<comment type="function">
    <text evidence="13 15">Extracellular zinc metalloprotease.</text>
</comment>
<evidence type="ECO:0000313" key="21">
    <source>
        <dbReference type="Proteomes" id="UP000215059"/>
    </source>
</evidence>
<feature type="chain" id="PRO_5023004481" description="Neutral metalloproteinase" evidence="15">
    <location>
        <begin position="27"/>
        <end position="542"/>
    </location>
</feature>
<evidence type="ECO:0000256" key="10">
    <source>
        <dbReference type="ARBA" id="ARBA00022837"/>
    </source>
</evidence>
<reference evidence="20 21" key="1">
    <citation type="submission" date="2017-07" db="EMBL/GenBank/DDBJ databases">
        <title>Fictibacillus sp. nov. GDSW-R2A3 Genome sequencing and assembly.</title>
        <authorList>
            <person name="Mayilraj S."/>
        </authorList>
    </citation>
    <scope>NUCLEOTIDE SEQUENCE [LARGE SCALE GENOMIC DNA]</scope>
    <source>
        <strain evidence="20 21">GDSW-R2A3</strain>
    </source>
</reference>
<evidence type="ECO:0000256" key="11">
    <source>
        <dbReference type="ARBA" id="ARBA00023049"/>
    </source>
</evidence>
<dbReference type="Pfam" id="PF07504">
    <property type="entry name" value="FTP"/>
    <property type="match status" value="1"/>
</dbReference>
<comment type="cofactor">
    <cofactor evidence="1 15">
        <name>Zn(2+)</name>
        <dbReference type="ChEBI" id="CHEBI:29105"/>
    </cofactor>
</comment>
<name>A0A235FE87_9BACL</name>
<keyword evidence="9 15" id="KW-0862">Zinc</keyword>
<dbReference type="Gene3D" id="3.10.450.40">
    <property type="match status" value="1"/>
</dbReference>
<proteinExistence type="inferred from homology"/>
<keyword evidence="21" id="KW-1185">Reference proteome</keyword>
<dbReference type="GO" id="GO:0046872">
    <property type="term" value="F:metal ion binding"/>
    <property type="evidence" value="ECO:0007669"/>
    <property type="project" value="UniProtKB-UniRule"/>
</dbReference>
<evidence type="ECO:0000256" key="7">
    <source>
        <dbReference type="ARBA" id="ARBA00022729"/>
    </source>
</evidence>
<dbReference type="InterPro" id="IPR025711">
    <property type="entry name" value="PepSY"/>
</dbReference>
<dbReference type="CDD" id="cd09597">
    <property type="entry name" value="M4_TLP"/>
    <property type="match status" value="1"/>
</dbReference>
<dbReference type="Proteomes" id="UP000215059">
    <property type="component" value="Unassembled WGS sequence"/>
</dbReference>
<dbReference type="SUPFAM" id="SSF55486">
    <property type="entry name" value="Metalloproteases ('zincins'), catalytic domain"/>
    <property type="match status" value="1"/>
</dbReference>
<dbReference type="GO" id="GO:0006508">
    <property type="term" value="P:proteolysis"/>
    <property type="evidence" value="ECO:0007669"/>
    <property type="project" value="UniProtKB-KW"/>
</dbReference>
<dbReference type="OrthoDB" id="291295at2"/>
<keyword evidence="10" id="KW-0106">Calcium</keyword>
<evidence type="ECO:0000259" key="17">
    <source>
        <dbReference type="Pfam" id="PF02868"/>
    </source>
</evidence>
<accession>A0A235FE87</accession>
<feature type="active site" description="Proton donor" evidence="14">
    <location>
        <position position="457"/>
    </location>
</feature>
<comment type="subcellular location">
    <subcellularLocation>
        <location evidence="2 15">Secreted</location>
    </subcellularLocation>
</comment>
<dbReference type="FunFam" id="3.10.170.10:FF:000001">
    <property type="entry name" value="Peptidase M4"/>
    <property type="match status" value="1"/>
</dbReference>
<evidence type="ECO:0000256" key="14">
    <source>
        <dbReference type="PIRSR" id="PIRSR623612-1"/>
    </source>
</evidence>
<evidence type="ECO:0000256" key="15">
    <source>
        <dbReference type="RuleBase" id="RU366073"/>
    </source>
</evidence>
<dbReference type="InterPro" id="IPR027268">
    <property type="entry name" value="Peptidase_M4/M1_CTD_sf"/>
</dbReference>
<dbReference type="Gene3D" id="3.10.170.10">
    <property type="match status" value="1"/>
</dbReference>
<keyword evidence="7 15" id="KW-0732">Signal</keyword>
<evidence type="ECO:0000256" key="4">
    <source>
        <dbReference type="ARBA" id="ARBA00022525"/>
    </source>
</evidence>
<keyword evidence="4 15" id="KW-0964">Secreted</keyword>
<feature type="active site" evidence="14">
    <location>
        <position position="369"/>
    </location>
</feature>
<evidence type="ECO:0000256" key="8">
    <source>
        <dbReference type="ARBA" id="ARBA00022801"/>
    </source>
</evidence>
<evidence type="ECO:0000256" key="12">
    <source>
        <dbReference type="ARBA" id="ARBA00051328"/>
    </source>
</evidence>